<feature type="transmembrane region" description="Helical" evidence="2">
    <location>
        <begin position="113"/>
        <end position="135"/>
    </location>
</feature>
<dbReference type="AlphaFoldDB" id="A0A194V2U7"/>
<dbReference type="Proteomes" id="UP000078576">
    <property type="component" value="Unassembled WGS sequence"/>
</dbReference>
<feature type="transmembrane region" description="Helical" evidence="2">
    <location>
        <begin position="477"/>
        <end position="494"/>
    </location>
</feature>
<name>A0A194V2U7_CYTMA</name>
<sequence>MPPKKTQARKPKSSPSSASLEPPHPFKRCPEVLGPFLPSLSPKHVYITHVDSKPVDFKRKIFLVPVALNLALVALFIWRTKYIAPWYFALITSALGYDNDTTVAAASSSWKSIAWIVVRRAFTFLLDFVLVVFVWPWPVEFCYGRTHGSPVQWRWNVWFREKEIYVRRSRPTWDGRVREAVKGEDFEAKSLLMSSVGVATSPMLLNEKTGYLTMNNEWDLDWSAMVRATKLVDDKTIALEAFRLAVLVHHADFGWVCLEMKTGDESQDDARRTQVFAFRDALAAVGKEDLFYRWIEIVQFESSQPGGFGAEKQAEVAKKIRDLFQEQGIDFDEFWKDSVGTDGLANIPKTLHIGLGLLGLASQVQLHVPLFGLRGLHRLPLAAALWLFADGHLGHALGSLLDLVLGGGLELLARGLGVVGVGGHVVDLLLLGVAGGQVADLDGGGLGPGDGGLLAGLLLLLAFLTAQVLLGGGVGRAGLVVGLLLGLLLGGLVFV</sequence>
<reference evidence="4" key="1">
    <citation type="submission" date="2014-12" db="EMBL/GenBank/DDBJ databases">
        <title>Genome Sequence of Valsa Canker Pathogens Uncovers a Specific Adaption of Colonization on Woody Bark.</title>
        <authorList>
            <person name="Yin Z."/>
            <person name="Liu H."/>
            <person name="Gao X."/>
            <person name="Li Z."/>
            <person name="Song N."/>
            <person name="Ke X."/>
            <person name="Dai Q."/>
            <person name="Wu Y."/>
            <person name="Sun Y."/>
            <person name="Xu J.-R."/>
            <person name="Kang Z.K."/>
            <person name="Wang L."/>
            <person name="Huang L."/>
        </authorList>
    </citation>
    <scope>NUCLEOTIDE SEQUENCE [LARGE SCALE GENOMIC DNA]</scope>
    <source>
        <strain evidence="4">SXYL134</strain>
    </source>
</reference>
<feature type="region of interest" description="Disordered" evidence="1">
    <location>
        <begin position="1"/>
        <end position="25"/>
    </location>
</feature>
<evidence type="ECO:0000256" key="2">
    <source>
        <dbReference type="SAM" id="Phobius"/>
    </source>
</evidence>
<keyword evidence="4" id="KW-1185">Reference proteome</keyword>
<feature type="transmembrane region" description="Helical" evidence="2">
    <location>
        <begin position="61"/>
        <end position="78"/>
    </location>
</feature>
<keyword evidence="2" id="KW-0812">Transmembrane</keyword>
<feature type="compositionally biased region" description="Basic residues" evidence="1">
    <location>
        <begin position="1"/>
        <end position="12"/>
    </location>
</feature>
<dbReference type="OrthoDB" id="5421757at2759"/>
<keyword evidence="2" id="KW-1133">Transmembrane helix</keyword>
<dbReference type="EMBL" id="KN714710">
    <property type="protein sequence ID" value="KUI58229.1"/>
    <property type="molecule type" value="Genomic_DNA"/>
</dbReference>
<feature type="transmembrane region" description="Helical" evidence="2">
    <location>
        <begin position="411"/>
        <end position="431"/>
    </location>
</feature>
<organism evidence="3 4">
    <name type="scientific">Cytospora mali</name>
    <name type="common">Apple Valsa canker fungus</name>
    <name type="synonym">Valsa mali</name>
    <dbReference type="NCBI Taxonomy" id="578113"/>
    <lineage>
        <taxon>Eukaryota</taxon>
        <taxon>Fungi</taxon>
        <taxon>Dikarya</taxon>
        <taxon>Ascomycota</taxon>
        <taxon>Pezizomycotina</taxon>
        <taxon>Sordariomycetes</taxon>
        <taxon>Sordariomycetidae</taxon>
        <taxon>Diaporthales</taxon>
        <taxon>Cytosporaceae</taxon>
        <taxon>Cytospora</taxon>
    </lineage>
</organism>
<protein>
    <submittedName>
        <fullName evidence="3">Uncharacterized protein</fullName>
    </submittedName>
</protein>
<evidence type="ECO:0000313" key="4">
    <source>
        <dbReference type="Proteomes" id="UP000078576"/>
    </source>
</evidence>
<gene>
    <name evidence="3" type="ORF">VP1G_05538</name>
</gene>
<feature type="transmembrane region" description="Helical" evidence="2">
    <location>
        <begin position="451"/>
        <end position="470"/>
    </location>
</feature>
<dbReference type="STRING" id="694573.A0A194V2U7"/>
<accession>A0A194V2U7</accession>
<proteinExistence type="predicted"/>
<evidence type="ECO:0000256" key="1">
    <source>
        <dbReference type="SAM" id="MobiDB-lite"/>
    </source>
</evidence>
<evidence type="ECO:0000313" key="3">
    <source>
        <dbReference type="EMBL" id="KUI58229.1"/>
    </source>
</evidence>
<keyword evidence="2" id="KW-0472">Membrane</keyword>